<evidence type="ECO:0000256" key="11">
    <source>
        <dbReference type="ARBA" id="ARBA00040418"/>
    </source>
</evidence>
<comment type="similarity">
    <text evidence="2 15">Belongs to the mitochondrial carrier (TC 2.A.29) family.</text>
</comment>
<dbReference type="AlphaFoldDB" id="E4Z032"/>
<evidence type="ECO:0000313" key="16">
    <source>
        <dbReference type="EMBL" id="CBY41060.1"/>
    </source>
</evidence>
<evidence type="ECO:0000256" key="12">
    <source>
        <dbReference type="ARBA" id="ARBA00041873"/>
    </source>
</evidence>
<keyword evidence="3 15" id="KW-0813">Transport</keyword>
<dbReference type="GO" id="GO:0031966">
    <property type="term" value="C:mitochondrial membrane"/>
    <property type="evidence" value="ECO:0007669"/>
    <property type="project" value="UniProtKB-SubCell"/>
</dbReference>
<comment type="function">
    <text evidence="10">Mitochondrial iron transporter that specifically mediates iron uptake in developing erythroid cells, thereby playing an essential role in heme biosynthesis.</text>
</comment>
<dbReference type="PANTHER" id="PTHR45758:SF4">
    <property type="entry name" value="MITOFERRIN-1"/>
    <property type="match status" value="1"/>
</dbReference>
<evidence type="ECO:0000256" key="8">
    <source>
        <dbReference type="ARBA" id="ARBA00023136"/>
    </source>
</evidence>
<reference evidence="16" key="1">
    <citation type="journal article" date="2010" name="Science">
        <title>Plasticity of animal genome architecture unmasked by rapid evolution of a pelagic tunicate.</title>
        <authorList>
            <person name="Denoeud F."/>
            <person name="Henriet S."/>
            <person name="Mungpakdee S."/>
            <person name="Aury J.M."/>
            <person name="Da Silva C."/>
            <person name="Brinkmann H."/>
            <person name="Mikhaleva J."/>
            <person name="Olsen L.C."/>
            <person name="Jubin C."/>
            <person name="Canestro C."/>
            <person name="Bouquet J.M."/>
            <person name="Danks G."/>
            <person name="Poulain J."/>
            <person name="Campsteijn C."/>
            <person name="Adamski M."/>
            <person name="Cross I."/>
            <person name="Yadetie F."/>
            <person name="Muffato M."/>
            <person name="Louis A."/>
            <person name="Butcher S."/>
            <person name="Tsagkogeorga G."/>
            <person name="Konrad A."/>
            <person name="Singh S."/>
            <person name="Jensen M.F."/>
            <person name="Cong E.H."/>
            <person name="Eikeseth-Otteraa H."/>
            <person name="Noel B."/>
            <person name="Anthouard V."/>
            <person name="Porcel B.M."/>
            <person name="Kachouri-Lafond R."/>
            <person name="Nishino A."/>
            <person name="Ugolini M."/>
            <person name="Chourrout P."/>
            <person name="Nishida H."/>
            <person name="Aasland R."/>
            <person name="Huzurbazar S."/>
            <person name="Westhof E."/>
            <person name="Delsuc F."/>
            <person name="Lehrach H."/>
            <person name="Reinhardt R."/>
            <person name="Weissenbach J."/>
            <person name="Roy S.W."/>
            <person name="Artiguenave F."/>
            <person name="Postlethwait J.H."/>
            <person name="Manak J.R."/>
            <person name="Thompson E.M."/>
            <person name="Jaillon O."/>
            <person name="Du Pasquier L."/>
            <person name="Boudinot P."/>
            <person name="Liberles D.A."/>
            <person name="Volff J.N."/>
            <person name="Philippe H."/>
            <person name="Lenhard B."/>
            <person name="Roest Crollius H."/>
            <person name="Wincker P."/>
            <person name="Chourrout D."/>
        </authorList>
    </citation>
    <scope>NUCLEOTIDE SEQUENCE [LARGE SCALE GENOMIC DNA]</scope>
</reference>
<evidence type="ECO:0000256" key="14">
    <source>
        <dbReference type="PROSITE-ProRule" id="PRU00282"/>
    </source>
</evidence>
<keyword evidence="7" id="KW-0496">Mitochondrion</keyword>
<feature type="repeat" description="Solcar" evidence="14">
    <location>
        <begin position="15"/>
        <end position="103"/>
    </location>
</feature>
<evidence type="ECO:0000256" key="13">
    <source>
        <dbReference type="ARBA" id="ARBA00041894"/>
    </source>
</evidence>
<keyword evidence="4" id="KW-0406">Ion transport</keyword>
<keyword evidence="4" id="KW-0408">Iron</keyword>
<gene>
    <name evidence="16" type="ORF">GSOID_T00023107001</name>
</gene>
<keyword evidence="6" id="KW-1133">Transmembrane helix</keyword>
<dbReference type="GO" id="GO:0015093">
    <property type="term" value="F:ferrous iron transmembrane transporter activity"/>
    <property type="evidence" value="ECO:0007669"/>
    <property type="project" value="TreeGrafter"/>
</dbReference>
<keyword evidence="4" id="KW-0410">Iron transport</keyword>
<dbReference type="PANTHER" id="PTHR45758">
    <property type="entry name" value="MITOFERRIN-1-RELATED"/>
    <property type="match status" value="1"/>
</dbReference>
<dbReference type="Pfam" id="PF00153">
    <property type="entry name" value="Mito_carr"/>
    <property type="match status" value="1"/>
</dbReference>
<evidence type="ECO:0000256" key="5">
    <source>
        <dbReference type="ARBA" id="ARBA00022692"/>
    </source>
</evidence>
<dbReference type="GO" id="GO:0048250">
    <property type="term" value="P:iron import into the mitochondrion"/>
    <property type="evidence" value="ECO:0007669"/>
    <property type="project" value="TreeGrafter"/>
</dbReference>
<evidence type="ECO:0000256" key="7">
    <source>
        <dbReference type="ARBA" id="ARBA00023128"/>
    </source>
</evidence>
<dbReference type="PROSITE" id="PS50920">
    <property type="entry name" value="SOLCAR"/>
    <property type="match status" value="1"/>
</dbReference>
<dbReference type="Gene3D" id="1.50.40.10">
    <property type="entry name" value="Mitochondrial carrier domain"/>
    <property type="match status" value="1"/>
</dbReference>
<dbReference type="EMBL" id="FN656249">
    <property type="protein sequence ID" value="CBY41060.1"/>
    <property type="molecule type" value="Genomic_DNA"/>
</dbReference>
<dbReference type="InterPro" id="IPR023395">
    <property type="entry name" value="MCP_dom_sf"/>
</dbReference>
<protein>
    <recommendedName>
        <fullName evidence="11">Mitoferrin-1</fullName>
    </recommendedName>
    <alternativeName>
        <fullName evidence="12">Mitochondrial iron transporter 1</fullName>
    </alternativeName>
    <alternativeName>
        <fullName evidence="13">Solute carrier family 25 member 37</fullName>
    </alternativeName>
</protein>
<evidence type="ECO:0000256" key="10">
    <source>
        <dbReference type="ARBA" id="ARBA00037061"/>
    </source>
</evidence>
<evidence type="ECO:0000256" key="3">
    <source>
        <dbReference type="ARBA" id="ARBA00022448"/>
    </source>
</evidence>
<dbReference type="Proteomes" id="UP000011014">
    <property type="component" value="Unassembled WGS sequence"/>
</dbReference>
<accession>E4Z032</accession>
<sequence>MTDNEIDYESLGGSQPLMVSAAAGATAGYFEHIAVYPIDVIKTRMQSLRQGCAPATQNPFTAMQTLIKSEGAKPLARGSGAIAFGCGPAHAIQFLCYVLGSTTKLEA</sequence>
<organism evidence="16">
    <name type="scientific">Oikopleura dioica</name>
    <name type="common">Tunicate</name>
    <dbReference type="NCBI Taxonomy" id="34765"/>
    <lineage>
        <taxon>Eukaryota</taxon>
        <taxon>Metazoa</taxon>
        <taxon>Chordata</taxon>
        <taxon>Tunicata</taxon>
        <taxon>Appendicularia</taxon>
        <taxon>Copelata</taxon>
        <taxon>Oikopleuridae</taxon>
        <taxon>Oikopleura</taxon>
    </lineage>
</organism>
<name>E4Z032_OIKDI</name>
<evidence type="ECO:0000256" key="4">
    <source>
        <dbReference type="ARBA" id="ARBA00022496"/>
    </source>
</evidence>
<evidence type="ECO:0000256" key="2">
    <source>
        <dbReference type="ARBA" id="ARBA00006375"/>
    </source>
</evidence>
<keyword evidence="8 14" id="KW-0472">Membrane</keyword>
<comment type="subcellular location">
    <subcellularLocation>
        <location evidence="1">Mitochondrion membrane</location>
        <topology evidence="1">Multi-pass membrane protein</topology>
    </subcellularLocation>
</comment>
<dbReference type="SUPFAM" id="SSF103506">
    <property type="entry name" value="Mitochondrial carrier"/>
    <property type="match status" value="1"/>
</dbReference>
<dbReference type="InterPro" id="IPR018108">
    <property type="entry name" value="MCP_transmembrane"/>
</dbReference>
<keyword evidence="5 14" id="KW-0812">Transmembrane</keyword>
<feature type="non-terminal residue" evidence="16">
    <location>
        <position position="107"/>
    </location>
</feature>
<evidence type="ECO:0000256" key="15">
    <source>
        <dbReference type="RuleBase" id="RU000488"/>
    </source>
</evidence>
<evidence type="ECO:0000256" key="9">
    <source>
        <dbReference type="ARBA" id="ARBA00036243"/>
    </source>
</evidence>
<evidence type="ECO:0000256" key="1">
    <source>
        <dbReference type="ARBA" id="ARBA00004225"/>
    </source>
</evidence>
<comment type="catalytic activity">
    <reaction evidence="9">
        <text>Fe(2+)(in) = Fe(2+)(out)</text>
        <dbReference type="Rhea" id="RHEA:28486"/>
        <dbReference type="ChEBI" id="CHEBI:29033"/>
    </reaction>
</comment>
<evidence type="ECO:0000256" key="6">
    <source>
        <dbReference type="ARBA" id="ARBA00022989"/>
    </source>
</evidence>
<proteinExistence type="inferred from homology"/>